<evidence type="ECO:0000259" key="4">
    <source>
        <dbReference type="PROSITE" id="PS01124"/>
    </source>
</evidence>
<dbReference type="GO" id="GO:0003700">
    <property type="term" value="F:DNA-binding transcription factor activity"/>
    <property type="evidence" value="ECO:0007669"/>
    <property type="project" value="InterPro"/>
</dbReference>
<dbReference type="InterPro" id="IPR018060">
    <property type="entry name" value="HTH_AraC"/>
</dbReference>
<dbReference type="Proteomes" id="UP000008808">
    <property type="component" value="Chromosome"/>
</dbReference>
<proteinExistence type="predicted"/>
<dbReference type="Gene3D" id="1.10.10.60">
    <property type="entry name" value="Homeodomain-like"/>
    <property type="match status" value="1"/>
</dbReference>
<sequence>MELEASADALISCGIFADSAMLRVLLDGDWHADSADGSHLFREEALLFGPHSRRMPVSVRGGFASVGLALRPGACHVLGGPKATRLLDRIVPYGQLGWDQSSLLDRFAPAASVDEWMSALEDCMEALVEQAGGQEPDPASAAFAHFALEDPNLPVAACAQRLDLDKRRLERLVKRDFGLSPKKVLRRARALDMAAHLCGVADLEEAQELALRYYDQSHLNRDFSEMFGMTPLQFVRTPQPLLTVTLESRQARRLEELERIAQGGKRPWQ</sequence>
<dbReference type="PANTHER" id="PTHR46796">
    <property type="entry name" value="HTH-TYPE TRANSCRIPTIONAL ACTIVATOR RHAS-RELATED"/>
    <property type="match status" value="1"/>
</dbReference>
<dbReference type="OrthoDB" id="2559672at2"/>
<name>Q2N640_ERYLH</name>
<keyword evidence="3" id="KW-0804">Transcription</keyword>
<dbReference type="InterPro" id="IPR050204">
    <property type="entry name" value="AraC_XylS_family_regulators"/>
</dbReference>
<gene>
    <name evidence="5" type="ordered locus">ELI_13795</name>
</gene>
<dbReference type="EMBL" id="CP000157">
    <property type="protein sequence ID" value="ABC64851.1"/>
    <property type="molecule type" value="Genomic_DNA"/>
</dbReference>
<dbReference type="HOGENOM" id="CLU_066193_4_1_5"/>
<dbReference type="eggNOG" id="COG2207">
    <property type="taxonomic scope" value="Bacteria"/>
</dbReference>
<feature type="domain" description="HTH araC/xylS-type" evidence="4">
    <location>
        <begin position="138"/>
        <end position="237"/>
    </location>
</feature>
<evidence type="ECO:0000256" key="3">
    <source>
        <dbReference type="ARBA" id="ARBA00023163"/>
    </source>
</evidence>
<dbReference type="AlphaFoldDB" id="Q2N640"/>
<dbReference type="PROSITE" id="PS01124">
    <property type="entry name" value="HTH_ARAC_FAMILY_2"/>
    <property type="match status" value="1"/>
</dbReference>
<reference evidence="6" key="1">
    <citation type="journal article" date="2009" name="J. Bacteriol.">
        <title>Complete genome sequence of Erythrobacter litoralis HTCC2594.</title>
        <authorList>
            <person name="Oh H.M."/>
            <person name="Giovannoni S.J."/>
            <person name="Ferriera S."/>
            <person name="Johnson J."/>
            <person name="Cho J.C."/>
        </authorList>
    </citation>
    <scope>NUCLEOTIDE SEQUENCE [LARGE SCALE GENOMIC DNA]</scope>
    <source>
        <strain evidence="6">HTCC2594</strain>
    </source>
</reference>
<protein>
    <submittedName>
        <fullName evidence="5">Putative AraC family transcriptional regulator</fullName>
    </submittedName>
</protein>
<keyword evidence="6" id="KW-1185">Reference proteome</keyword>
<accession>Q2N640</accession>
<evidence type="ECO:0000313" key="6">
    <source>
        <dbReference type="Proteomes" id="UP000008808"/>
    </source>
</evidence>
<dbReference type="GO" id="GO:0043565">
    <property type="term" value="F:sequence-specific DNA binding"/>
    <property type="evidence" value="ECO:0007669"/>
    <property type="project" value="InterPro"/>
</dbReference>
<dbReference type="Pfam" id="PF12833">
    <property type="entry name" value="HTH_18"/>
    <property type="match status" value="1"/>
</dbReference>
<dbReference type="KEGG" id="eli:ELI_13795"/>
<evidence type="ECO:0000256" key="2">
    <source>
        <dbReference type="ARBA" id="ARBA00023125"/>
    </source>
</evidence>
<organism evidence="5 6">
    <name type="scientific">Erythrobacter litoralis (strain HTCC2594)</name>
    <dbReference type="NCBI Taxonomy" id="314225"/>
    <lineage>
        <taxon>Bacteria</taxon>
        <taxon>Pseudomonadati</taxon>
        <taxon>Pseudomonadota</taxon>
        <taxon>Alphaproteobacteria</taxon>
        <taxon>Sphingomonadales</taxon>
        <taxon>Erythrobacteraceae</taxon>
        <taxon>Erythrobacter/Porphyrobacter group</taxon>
        <taxon>Erythrobacter</taxon>
    </lineage>
</organism>
<evidence type="ECO:0000256" key="1">
    <source>
        <dbReference type="ARBA" id="ARBA00023015"/>
    </source>
</evidence>
<keyword evidence="2" id="KW-0238">DNA-binding</keyword>
<keyword evidence="1" id="KW-0805">Transcription regulation</keyword>
<dbReference type="SMART" id="SM00342">
    <property type="entry name" value="HTH_ARAC"/>
    <property type="match status" value="1"/>
</dbReference>
<dbReference type="STRING" id="314225.ELI_13795"/>
<evidence type="ECO:0000313" key="5">
    <source>
        <dbReference type="EMBL" id="ABC64851.1"/>
    </source>
</evidence>